<evidence type="ECO:0000313" key="1">
    <source>
        <dbReference type="EMBL" id="SKB55672.1"/>
    </source>
</evidence>
<dbReference type="Proteomes" id="UP000190541">
    <property type="component" value="Unassembled WGS sequence"/>
</dbReference>
<protein>
    <submittedName>
        <fullName evidence="1">Uncharacterized protein</fullName>
    </submittedName>
</protein>
<sequence>MLIFFLMDNTISRSLFVTTKIHKQSTKTLKIKTIQIQSKLLTTGRESS</sequence>
<proteinExistence type="predicted"/>
<evidence type="ECO:0000313" key="2">
    <source>
        <dbReference type="Proteomes" id="UP000190541"/>
    </source>
</evidence>
<organism evidence="1 2">
    <name type="scientific">Parapedobacter luteus</name>
    <dbReference type="NCBI Taxonomy" id="623280"/>
    <lineage>
        <taxon>Bacteria</taxon>
        <taxon>Pseudomonadati</taxon>
        <taxon>Bacteroidota</taxon>
        <taxon>Sphingobacteriia</taxon>
        <taxon>Sphingobacteriales</taxon>
        <taxon>Sphingobacteriaceae</taxon>
        <taxon>Parapedobacter</taxon>
    </lineage>
</organism>
<name>A0A1T5C7X2_9SPHI</name>
<gene>
    <name evidence="1" type="ORF">SAMN05660226_01959</name>
</gene>
<dbReference type="AlphaFoldDB" id="A0A1T5C7X2"/>
<accession>A0A1T5C7X2</accession>
<reference evidence="1 2" key="1">
    <citation type="submission" date="2017-02" db="EMBL/GenBank/DDBJ databases">
        <authorList>
            <person name="Peterson S.W."/>
        </authorList>
    </citation>
    <scope>NUCLEOTIDE SEQUENCE [LARGE SCALE GENOMIC DNA]</scope>
    <source>
        <strain evidence="1 2">DSM 22899</strain>
    </source>
</reference>
<keyword evidence="2" id="KW-1185">Reference proteome</keyword>
<dbReference type="EMBL" id="FUYS01000004">
    <property type="protein sequence ID" value="SKB55672.1"/>
    <property type="molecule type" value="Genomic_DNA"/>
</dbReference>